<dbReference type="AlphaFoldDB" id="A0ABD1CY70"/>
<gene>
    <name evidence="2" type="ORF">pipiens_013527</name>
</gene>
<reference evidence="2 3" key="1">
    <citation type="submission" date="2024-05" db="EMBL/GenBank/DDBJ databases">
        <title>Culex pipiens pipiens assembly and annotation.</title>
        <authorList>
            <person name="Alout H."/>
            <person name="Durand T."/>
        </authorList>
    </citation>
    <scope>NUCLEOTIDE SEQUENCE [LARGE SCALE GENOMIC DNA]</scope>
    <source>
        <strain evidence="2">HA-2024</strain>
        <tissue evidence="2">Whole body</tissue>
    </source>
</reference>
<feature type="non-terminal residue" evidence="2">
    <location>
        <position position="63"/>
    </location>
</feature>
<dbReference type="EMBL" id="JBEHCU010008665">
    <property type="protein sequence ID" value="KAL1381357.1"/>
    <property type="molecule type" value="Genomic_DNA"/>
</dbReference>
<evidence type="ECO:0000313" key="3">
    <source>
        <dbReference type="Proteomes" id="UP001562425"/>
    </source>
</evidence>
<dbReference type="Proteomes" id="UP001562425">
    <property type="component" value="Unassembled WGS sequence"/>
</dbReference>
<protein>
    <submittedName>
        <fullName evidence="2">Uncharacterized protein</fullName>
    </submittedName>
</protein>
<comment type="caution">
    <text evidence="2">The sequence shown here is derived from an EMBL/GenBank/DDBJ whole genome shotgun (WGS) entry which is preliminary data.</text>
</comment>
<keyword evidence="3" id="KW-1185">Reference proteome</keyword>
<proteinExistence type="predicted"/>
<organism evidence="2 3">
    <name type="scientific">Culex pipiens pipiens</name>
    <name type="common">Northern house mosquito</name>
    <dbReference type="NCBI Taxonomy" id="38569"/>
    <lineage>
        <taxon>Eukaryota</taxon>
        <taxon>Metazoa</taxon>
        <taxon>Ecdysozoa</taxon>
        <taxon>Arthropoda</taxon>
        <taxon>Hexapoda</taxon>
        <taxon>Insecta</taxon>
        <taxon>Pterygota</taxon>
        <taxon>Neoptera</taxon>
        <taxon>Endopterygota</taxon>
        <taxon>Diptera</taxon>
        <taxon>Nematocera</taxon>
        <taxon>Culicoidea</taxon>
        <taxon>Culicidae</taxon>
        <taxon>Culicinae</taxon>
        <taxon>Culicini</taxon>
        <taxon>Culex</taxon>
        <taxon>Culex</taxon>
    </lineage>
</organism>
<feature type="region of interest" description="Disordered" evidence="1">
    <location>
        <begin position="1"/>
        <end position="63"/>
    </location>
</feature>
<feature type="compositionally biased region" description="Pro residues" evidence="1">
    <location>
        <begin position="54"/>
        <end position="63"/>
    </location>
</feature>
<accession>A0ABD1CY70</accession>
<evidence type="ECO:0000256" key="1">
    <source>
        <dbReference type="SAM" id="MobiDB-lite"/>
    </source>
</evidence>
<evidence type="ECO:0000313" key="2">
    <source>
        <dbReference type="EMBL" id="KAL1381357.1"/>
    </source>
</evidence>
<name>A0ABD1CY70_CULPP</name>
<sequence>MFGSAAGSDDGSPDGPCVDAARDELYCPPDKYPVAPPARGRGGTPRVPKAAPRTQPPTPKPRS</sequence>